<dbReference type="InterPro" id="IPR038718">
    <property type="entry name" value="SNF2-like_sf"/>
</dbReference>
<protein>
    <submittedName>
        <fullName evidence="4">Non-specific serine/threonine protein kinase</fullName>
    </submittedName>
</protein>
<dbReference type="SUPFAM" id="SSF52540">
    <property type="entry name" value="P-loop containing nucleoside triphosphate hydrolases"/>
    <property type="match status" value="2"/>
</dbReference>
<dbReference type="Pfam" id="PF00176">
    <property type="entry name" value="SNF2-rel_dom"/>
    <property type="match status" value="1"/>
</dbReference>
<dbReference type="InterPro" id="IPR014001">
    <property type="entry name" value="Helicase_ATP-bd"/>
</dbReference>
<keyword evidence="1" id="KW-0378">Hydrolase</keyword>
<dbReference type="SMART" id="SM00490">
    <property type="entry name" value="HELICc"/>
    <property type="match status" value="1"/>
</dbReference>
<keyword evidence="5" id="KW-1185">Reference proteome</keyword>
<dbReference type="AlphaFoldDB" id="A0A2S6I4C2"/>
<evidence type="ECO:0000259" key="3">
    <source>
        <dbReference type="PROSITE" id="PS51194"/>
    </source>
</evidence>
<dbReference type="CDD" id="cd18793">
    <property type="entry name" value="SF2_C_SNF"/>
    <property type="match status" value="1"/>
</dbReference>
<sequence>MQAAVLFNLFEFRTGVWLAKAYIVGLDAASRPHVIHTAAHPGSAAGYGIEADGPLEEALRLAEQLREKAITEHFRKGAKKMPTLAGLIKPDSKEREAVLRHIHARSARLLEMCRQHGYYLTANLDTRSAPFPHLLAPEESAWIPLLGFRLLEDKLEYRLRLKSPDGEERTIRHLDPRVITNRPAPGWILTGKRLVRLWGLKGDAVRPFLTRDVVEIAPAKIGKYLRDFVAPAARRHELSIEGFAYETLHAPDGLRVEARPHPFSERYLIYAWLRYGTQAFAFGDPEPVAVTHTMSPPFSMTRIVRSFPAEADRLGGLIEAGLSPLEGNEALSVSPRPGPYDNLRWLLERAEAMRAEGIEVVIPGEDGHRYTETTGHLTISAEERGDWLDLRGTVTVGAFEIPFVSLVRYLREGERRYQLPDGSLFLIPEEWFTTYGPGFELARVEGGRVSMARSQAPLLERAAIPLAGAVTVAPAVAEVSPPGSLRARLRPYQLEGVRWLVQHYHERLGACLADDMGLGKTLQTIAVLLYAKERLAETEAPPALQMDLFAVGGADERFLRPLRALIVLPASLVYNWAAEIRRFAPSLTVQINIGTRRLRDERVLGRFDVVLTTYQTALRDKDVLGRIDLEYIVLDESQQIKNRQSKVFRALSELEARHRISLSGTPIENSLSDLWSQMQFINPGLLRGYAFFKKTFIVPIEVHDDALRKQQLRELVGPYLLRRTKAEVAPDLPDLDIQLCYCPMSKEQQRIYEQERSAARNALLGTAPEAERGSYKLLVIQALTRLRQIANHPIIAEPDYDKDSGKLTEVLEQWETIRRSGHKVLIFSSMVRYLELFRAHLEAKGHRYAWLTGSVESQQRAREVERFQTEAEVGTFFISIKAGGTGLNLTAADYVFILDPWWNPTTEEQAIARAHRIGRSGKVIARKFLTRGTLEEKIYQLQQRKRQLAEDIIGSGETLDLDRSEIAFLLGDADQ</sequence>
<reference evidence="4 5" key="1">
    <citation type="submission" date="2018-02" db="EMBL/GenBank/DDBJ databases">
        <title>Genomic Encyclopedia of Archaeal and Bacterial Type Strains, Phase II (KMG-II): from individual species to whole genera.</title>
        <authorList>
            <person name="Goeker M."/>
        </authorList>
    </citation>
    <scope>NUCLEOTIDE SEQUENCE [LARGE SCALE GENOMIC DNA]</scope>
    <source>
        <strain evidence="4 5">DSM 29526</strain>
    </source>
</reference>
<feature type="domain" description="Helicase C-terminal" evidence="3">
    <location>
        <begin position="806"/>
        <end position="967"/>
    </location>
</feature>
<name>A0A2S6I4C2_9BACT</name>
<dbReference type="Proteomes" id="UP000237662">
    <property type="component" value="Unassembled WGS sequence"/>
</dbReference>
<proteinExistence type="predicted"/>
<dbReference type="GO" id="GO:0004674">
    <property type="term" value="F:protein serine/threonine kinase activity"/>
    <property type="evidence" value="ECO:0007669"/>
    <property type="project" value="UniProtKB-KW"/>
</dbReference>
<evidence type="ECO:0000313" key="4">
    <source>
        <dbReference type="EMBL" id="PPK85909.1"/>
    </source>
</evidence>
<keyword evidence="4" id="KW-0808">Transferase</keyword>
<evidence type="ECO:0000313" key="5">
    <source>
        <dbReference type="Proteomes" id="UP000237662"/>
    </source>
</evidence>
<dbReference type="InterPro" id="IPR049730">
    <property type="entry name" value="SNF2/RAD54-like_C"/>
</dbReference>
<accession>A0A2S6I4C2</accession>
<evidence type="ECO:0000259" key="2">
    <source>
        <dbReference type="PROSITE" id="PS51192"/>
    </source>
</evidence>
<dbReference type="InterPro" id="IPR027417">
    <property type="entry name" value="P-loop_NTPase"/>
</dbReference>
<dbReference type="EMBL" id="PTJC01000006">
    <property type="protein sequence ID" value="PPK85909.1"/>
    <property type="molecule type" value="Genomic_DNA"/>
</dbReference>
<dbReference type="PROSITE" id="PS51192">
    <property type="entry name" value="HELICASE_ATP_BIND_1"/>
    <property type="match status" value="1"/>
</dbReference>
<dbReference type="Gene3D" id="3.40.50.10810">
    <property type="entry name" value="Tandem AAA-ATPase domain"/>
    <property type="match status" value="1"/>
</dbReference>
<dbReference type="RefSeq" id="WP_104420388.1">
    <property type="nucleotide sequence ID" value="NZ_PTJC01000006.1"/>
</dbReference>
<dbReference type="GO" id="GO:0016787">
    <property type="term" value="F:hydrolase activity"/>
    <property type="evidence" value="ECO:0007669"/>
    <property type="project" value="UniProtKB-KW"/>
</dbReference>
<evidence type="ECO:0000256" key="1">
    <source>
        <dbReference type="ARBA" id="ARBA00022801"/>
    </source>
</evidence>
<dbReference type="InterPro" id="IPR001650">
    <property type="entry name" value="Helicase_C-like"/>
</dbReference>
<dbReference type="Gene3D" id="3.40.50.300">
    <property type="entry name" value="P-loop containing nucleotide triphosphate hydrolases"/>
    <property type="match status" value="1"/>
</dbReference>
<organism evidence="4 5">
    <name type="scientific">Neolewinella xylanilytica</name>
    <dbReference type="NCBI Taxonomy" id="1514080"/>
    <lineage>
        <taxon>Bacteria</taxon>
        <taxon>Pseudomonadati</taxon>
        <taxon>Bacteroidota</taxon>
        <taxon>Saprospiria</taxon>
        <taxon>Saprospirales</taxon>
        <taxon>Lewinellaceae</taxon>
        <taxon>Neolewinella</taxon>
    </lineage>
</organism>
<keyword evidence="4" id="KW-0723">Serine/threonine-protein kinase</keyword>
<keyword evidence="4" id="KW-0418">Kinase</keyword>
<dbReference type="SMART" id="SM00487">
    <property type="entry name" value="DEXDc"/>
    <property type="match status" value="1"/>
</dbReference>
<dbReference type="PROSITE" id="PS51194">
    <property type="entry name" value="HELICASE_CTER"/>
    <property type="match status" value="1"/>
</dbReference>
<dbReference type="PANTHER" id="PTHR10799">
    <property type="entry name" value="SNF2/RAD54 HELICASE FAMILY"/>
    <property type="match status" value="1"/>
</dbReference>
<feature type="domain" description="Helicase ATP-binding" evidence="2">
    <location>
        <begin position="501"/>
        <end position="684"/>
    </location>
</feature>
<dbReference type="InterPro" id="IPR000330">
    <property type="entry name" value="SNF2_N"/>
</dbReference>
<gene>
    <name evidence="4" type="ORF">CLV84_2821</name>
</gene>
<dbReference type="OrthoDB" id="9760715at2"/>
<dbReference type="Pfam" id="PF00271">
    <property type="entry name" value="Helicase_C"/>
    <property type="match status" value="1"/>
</dbReference>
<comment type="caution">
    <text evidence="4">The sequence shown here is derived from an EMBL/GenBank/DDBJ whole genome shotgun (WGS) entry which is preliminary data.</text>
</comment>
<dbReference type="GO" id="GO:0005524">
    <property type="term" value="F:ATP binding"/>
    <property type="evidence" value="ECO:0007669"/>
    <property type="project" value="InterPro"/>
</dbReference>